<dbReference type="Gene3D" id="3.10.490.10">
    <property type="entry name" value="Gamma-glutamyl cyclotransferase-like"/>
    <property type="match status" value="1"/>
</dbReference>
<dbReference type="RefSeq" id="WP_343193350.1">
    <property type="nucleotide sequence ID" value="NZ_JBCIVJ010000003.1"/>
</dbReference>
<reference evidence="2 3" key="1">
    <citation type="submission" date="2024-02" db="EMBL/GenBank/DDBJ databases">
        <title>Whole genome of MDR Enterobacteriaceae from southern Thailand.</title>
        <authorList>
            <person name="Surachat K."/>
        </authorList>
    </citation>
    <scope>NUCLEOTIDE SEQUENCE [LARGE SCALE GENOMIC DNA]</scope>
    <source>
        <strain evidence="2 3">PSU_29</strain>
    </source>
</reference>
<gene>
    <name evidence="2" type="ORF">AAIG39_05410</name>
</gene>
<name>A0ABU9V1B3_9ENTR</name>
<dbReference type="InterPro" id="IPR013024">
    <property type="entry name" value="GGCT-like"/>
</dbReference>
<sequence length="114" mass="12831">MERLFVYGTLRPGHSNAFILENIGGEWLPGYVTGTFYERGWGAAADFPGIVLQKGGPQVQGYLFISENLEAHWPMLDEFEDGYDRVEVDVTTTNGEQLTAWIYQLQPQTQPSAM</sequence>
<protein>
    <submittedName>
        <fullName evidence="2">Gamma-glutamylcyclotransferase family protein</fullName>
    </submittedName>
</protein>
<proteinExistence type="predicted"/>
<dbReference type="CDD" id="cd06661">
    <property type="entry name" value="GGCT_like"/>
    <property type="match status" value="1"/>
</dbReference>
<dbReference type="EMBL" id="JBCIVJ010000003">
    <property type="protein sequence ID" value="MEN0578441.1"/>
    <property type="molecule type" value="Genomic_DNA"/>
</dbReference>
<keyword evidence="3" id="KW-1185">Reference proteome</keyword>
<evidence type="ECO:0000313" key="2">
    <source>
        <dbReference type="EMBL" id="MEN0578441.1"/>
    </source>
</evidence>
<dbReference type="Proteomes" id="UP001411173">
    <property type="component" value="Unassembled WGS sequence"/>
</dbReference>
<dbReference type="InterPro" id="IPR009288">
    <property type="entry name" value="AIG2-like_dom"/>
</dbReference>
<accession>A0ABU9V1B3</accession>
<feature type="domain" description="Gamma-glutamylcyclotransferase AIG2-like" evidence="1">
    <location>
        <begin position="4"/>
        <end position="108"/>
    </location>
</feature>
<dbReference type="SUPFAM" id="SSF110857">
    <property type="entry name" value="Gamma-glutamyl cyclotransferase-like"/>
    <property type="match status" value="1"/>
</dbReference>
<evidence type="ECO:0000313" key="3">
    <source>
        <dbReference type="Proteomes" id="UP001411173"/>
    </source>
</evidence>
<organism evidence="2 3">
    <name type="scientific">Phytobacter palmae</name>
    <dbReference type="NCBI Taxonomy" id="1855371"/>
    <lineage>
        <taxon>Bacteria</taxon>
        <taxon>Pseudomonadati</taxon>
        <taxon>Pseudomonadota</taxon>
        <taxon>Gammaproteobacteria</taxon>
        <taxon>Enterobacterales</taxon>
        <taxon>Enterobacteriaceae</taxon>
        <taxon>Phytobacter</taxon>
    </lineage>
</organism>
<evidence type="ECO:0000259" key="1">
    <source>
        <dbReference type="Pfam" id="PF06094"/>
    </source>
</evidence>
<dbReference type="Pfam" id="PF06094">
    <property type="entry name" value="GGACT"/>
    <property type="match status" value="1"/>
</dbReference>
<dbReference type="InterPro" id="IPR036568">
    <property type="entry name" value="GGCT-like_sf"/>
</dbReference>
<comment type="caution">
    <text evidence="2">The sequence shown here is derived from an EMBL/GenBank/DDBJ whole genome shotgun (WGS) entry which is preliminary data.</text>
</comment>